<evidence type="ECO:0000256" key="1">
    <source>
        <dbReference type="SAM" id="MobiDB-lite"/>
    </source>
</evidence>
<organism evidence="2">
    <name type="scientific">Arundo donax</name>
    <name type="common">Giant reed</name>
    <name type="synonym">Donax arundinaceus</name>
    <dbReference type="NCBI Taxonomy" id="35708"/>
    <lineage>
        <taxon>Eukaryota</taxon>
        <taxon>Viridiplantae</taxon>
        <taxon>Streptophyta</taxon>
        <taxon>Embryophyta</taxon>
        <taxon>Tracheophyta</taxon>
        <taxon>Spermatophyta</taxon>
        <taxon>Magnoliopsida</taxon>
        <taxon>Liliopsida</taxon>
        <taxon>Poales</taxon>
        <taxon>Poaceae</taxon>
        <taxon>PACMAD clade</taxon>
        <taxon>Arundinoideae</taxon>
        <taxon>Arundineae</taxon>
        <taxon>Arundo</taxon>
    </lineage>
</organism>
<reference evidence="2" key="1">
    <citation type="submission" date="2014-09" db="EMBL/GenBank/DDBJ databases">
        <authorList>
            <person name="Magalhaes I.L.F."/>
            <person name="Oliveira U."/>
            <person name="Santos F.R."/>
            <person name="Vidigal T.H.D.A."/>
            <person name="Brescovit A.D."/>
            <person name="Santos A.J."/>
        </authorList>
    </citation>
    <scope>NUCLEOTIDE SEQUENCE</scope>
    <source>
        <tissue evidence="2">Shoot tissue taken approximately 20 cm above the soil surface</tissue>
    </source>
</reference>
<feature type="region of interest" description="Disordered" evidence="1">
    <location>
        <begin position="78"/>
        <end position="99"/>
    </location>
</feature>
<accession>A0A0A9DAV0</accession>
<proteinExistence type="predicted"/>
<evidence type="ECO:0000313" key="2">
    <source>
        <dbReference type="EMBL" id="JAD80877.1"/>
    </source>
</evidence>
<name>A0A0A9DAV0_ARUDO</name>
<dbReference type="EMBL" id="GBRH01217018">
    <property type="protein sequence ID" value="JAD80877.1"/>
    <property type="molecule type" value="Transcribed_RNA"/>
</dbReference>
<reference evidence="2" key="2">
    <citation type="journal article" date="2015" name="Data Brief">
        <title>Shoot transcriptome of the giant reed, Arundo donax.</title>
        <authorList>
            <person name="Barrero R.A."/>
            <person name="Guerrero F.D."/>
            <person name="Moolhuijzen P."/>
            <person name="Goolsby J.A."/>
            <person name="Tidwell J."/>
            <person name="Bellgard S.E."/>
            <person name="Bellgard M.I."/>
        </authorList>
    </citation>
    <scope>NUCLEOTIDE SEQUENCE</scope>
    <source>
        <tissue evidence="2">Shoot tissue taken approximately 20 cm above the soil surface</tissue>
    </source>
</reference>
<sequence>MQGRVLALGDHYTLKCAFRCVPFGGTAYIHLYLFSSANGAIYNPRPQPPPRSARIVSSSSASSLSWNKLNSCSSEAYATRLSPPSTGTSSSSSLGNCSS</sequence>
<dbReference type="AlphaFoldDB" id="A0A0A9DAV0"/>
<protein>
    <submittedName>
        <fullName evidence="2">Uncharacterized protein</fullName>
    </submittedName>
</protein>
<feature type="compositionally biased region" description="Low complexity" evidence="1">
    <location>
        <begin position="81"/>
        <end position="99"/>
    </location>
</feature>